<dbReference type="PROSITE" id="PS50011">
    <property type="entry name" value="PROTEIN_KINASE_DOM"/>
    <property type="match status" value="1"/>
</dbReference>
<dbReference type="Pfam" id="PF00069">
    <property type="entry name" value="Pkinase"/>
    <property type="match status" value="1"/>
</dbReference>
<dbReference type="InterPro" id="IPR000719">
    <property type="entry name" value="Prot_kinase_dom"/>
</dbReference>
<sequence>MSESGSSVLRPGQTFVHRGRKYKVLKQIWLGPFSEVMIVEEAGGNGRFAMKIEKTKDPQKSVLKLDVFVLREFQKTKATGIPQLIAQGRTSQMKYVIMQLLGPDLDKLRRCLPGKKFALTTALRLGIQTLNRIETLHETGWLSRDIKANNFAIGLKDDNQTVYILDFGFARRFRHRNGKFYQPRSSAALMGSIYYSSLAAHAFKDQCRRDDVESWFYMVCEFIKGSLPWANADVREDYLLIGEWKRYARFSGRHELLKEVPEEFDKIMEMIDNTKYFERPDYRTIRRLIDNVFVRLKLNPNEPFEWQKNPSFIQKASVIGDQGQSCFISYRLRELTKQRDPLVFQP</sequence>
<dbReference type="Proteomes" id="UP000277928">
    <property type="component" value="Unassembled WGS sequence"/>
</dbReference>
<gene>
    <name evidence="2" type="ORF">NLS_LOCUS8479</name>
</gene>
<dbReference type="STRING" id="42156.A0A3P6TXH2"/>
<evidence type="ECO:0000259" key="1">
    <source>
        <dbReference type="PROSITE" id="PS50011"/>
    </source>
</evidence>
<evidence type="ECO:0000313" key="2">
    <source>
        <dbReference type="EMBL" id="VDK88069.1"/>
    </source>
</evidence>
<dbReference type="InterPro" id="IPR011009">
    <property type="entry name" value="Kinase-like_dom_sf"/>
</dbReference>
<organism evidence="2 3">
    <name type="scientific">Litomosoides sigmodontis</name>
    <name type="common">Filarial nematode worm</name>
    <dbReference type="NCBI Taxonomy" id="42156"/>
    <lineage>
        <taxon>Eukaryota</taxon>
        <taxon>Metazoa</taxon>
        <taxon>Ecdysozoa</taxon>
        <taxon>Nematoda</taxon>
        <taxon>Chromadorea</taxon>
        <taxon>Rhabditida</taxon>
        <taxon>Spirurina</taxon>
        <taxon>Spiruromorpha</taxon>
        <taxon>Filarioidea</taxon>
        <taxon>Onchocercidae</taxon>
        <taxon>Litomosoides</taxon>
    </lineage>
</organism>
<dbReference type="SMART" id="SM00220">
    <property type="entry name" value="S_TKc"/>
    <property type="match status" value="1"/>
</dbReference>
<dbReference type="InterPro" id="IPR050235">
    <property type="entry name" value="CK1_Ser-Thr_kinase"/>
</dbReference>
<dbReference type="SUPFAM" id="SSF56112">
    <property type="entry name" value="Protein kinase-like (PK-like)"/>
    <property type="match status" value="1"/>
</dbReference>
<protein>
    <recommendedName>
        <fullName evidence="1">Protein kinase domain-containing protein</fullName>
    </recommendedName>
</protein>
<reference evidence="2 3" key="1">
    <citation type="submission" date="2018-08" db="EMBL/GenBank/DDBJ databases">
        <authorList>
            <person name="Laetsch R D."/>
            <person name="Stevens L."/>
            <person name="Kumar S."/>
            <person name="Blaxter L. M."/>
        </authorList>
    </citation>
    <scope>NUCLEOTIDE SEQUENCE [LARGE SCALE GENOMIC DNA]</scope>
</reference>
<name>A0A3P6TXH2_LITSI</name>
<dbReference type="GO" id="GO:0005524">
    <property type="term" value="F:ATP binding"/>
    <property type="evidence" value="ECO:0007669"/>
    <property type="project" value="InterPro"/>
</dbReference>
<dbReference type="PANTHER" id="PTHR11909">
    <property type="entry name" value="CASEIN KINASE-RELATED"/>
    <property type="match status" value="1"/>
</dbReference>
<dbReference type="Gene3D" id="1.10.510.10">
    <property type="entry name" value="Transferase(Phosphotransferase) domain 1"/>
    <property type="match status" value="1"/>
</dbReference>
<keyword evidence="3" id="KW-1185">Reference proteome</keyword>
<feature type="domain" description="Protein kinase" evidence="1">
    <location>
        <begin position="22"/>
        <end position="294"/>
    </location>
</feature>
<dbReference type="OMA" id="YMVCEFI"/>
<evidence type="ECO:0000313" key="3">
    <source>
        <dbReference type="Proteomes" id="UP000277928"/>
    </source>
</evidence>
<dbReference type="EMBL" id="UYRX01001078">
    <property type="protein sequence ID" value="VDK88069.1"/>
    <property type="molecule type" value="Genomic_DNA"/>
</dbReference>
<dbReference type="GO" id="GO:0004672">
    <property type="term" value="F:protein kinase activity"/>
    <property type="evidence" value="ECO:0007669"/>
    <property type="project" value="InterPro"/>
</dbReference>
<dbReference type="OrthoDB" id="5979581at2759"/>
<dbReference type="AlphaFoldDB" id="A0A3P6TXH2"/>
<accession>A0A3P6TXH2</accession>
<proteinExistence type="predicted"/>